<protein>
    <submittedName>
        <fullName evidence="2">Uncharacterized protein</fullName>
    </submittedName>
</protein>
<evidence type="ECO:0000256" key="1">
    <source>
        <dbReference type="SAM" id="MobiDB-lite"/>
    </source>
</evidence>
<gene>
    <name evidence="2" type="ORF">QRT04_05275</name>
</gene>
<comment type="caution">
    <text evidence="2">The sequence shown here is derived from an EMBL/GenBank/DDBJ whole genome shotgun (WGS) entry which is preliminary data.</text>
</comment>
<feature type="region of interest" description="Disordered" evidence="1">
    <location>
        <begin position="1"/>
        <end position="25"/>
    </location>
</feature>
<keyword evidence="3" id="KW-1185">Reference proteome</keyword>
<evidence type="ECO:0000313" key="3">
    <source>
        <dbReference type="Proteomes" id="UP001529338"/>
    </source>
</evidence>
<proteinExistence type="predicted"/>
<organism evidence="2 3">
    <name type="scientific">Cellulomonas alba</name>
    <dbReference type="NCBI Taxonomy" id="3053467"/>
    <lineage>
        <taxon>Bacteria</taxon>
        <taxon>Bacillati</taxon>
        <taxon>Actinomycetota</taxon>
        <taxon>Actinomycetes</taxon>
        <taxon>Micrococcales</taxon>
        <taxon>Cellulomonadaceae</taxon>
        <taxon>Cellulomonas</taxon>
    </lineage>
</organism>
<name>A0ABT7SDS5_9CELL</name>
<sequence>MAPRFEHEASGQAEGDLSAGRTRAGEPIGALDARCTPAEQLDPETYERLLTVLDGLP</sequence>
<accession>A0ABT7SDS5</accession>
<reference evidence="2 3" key="1">
    <citation type="submission" date="2023-06" db="EMBL/GenBank/DDBJ databases">
        <title>Cellulomonas sp. MW4 Whole genome sequence.</title>
        <authorList>
            <person name="Park S."/>
        </authorList>
    </citation>
    <scope>NUCLEOTIDE SEQUENCE [LARGE SCALE GENOMIC DNA]</scope>
    <source>
        <strain evidence="2 3">MW4</strain>
    </source>
</reference>
<dbReference type="EMBL" id="JAUCGQ010000001">
    <property type="protein sequence ID" value="MDM7854338.1"/>
    <property type="molecule type" value="Genomic_DNA"/>
</dbReference>
<dbReference type="Proteomes" id="UP001529338">
    <property type="component" value="Unassembled WGS sequence"/>
</dbReference>
<evidence type="ECO:0000313" key="2">
    <source>
        <dbReference type="EMBL" id="MDM7854338.1"/>
    </source>
</evidence>
<dbReference type="RefSeq" id="WP_289454056.1">
    <property type="nucleotide sequence ID" value="NZ_JAUCGQ010000001.1"/>
</dbReference>